<keyword evidence="1" id="KW-0812">Transmembrane</keyword>
<evidence type="ECO:0000256" key="1">
    <source>
        <dbReference type="SAM" id="Phobius"/>
    </source>
</evidence>
<proteinExistence type="predicted"/>
<feature type="transmembrane region" description="Helical" evidence="1">
    <location>
        <begin position="270"/>
        <end position="289"/>
    </location>
</feature>
<dbReference type="EMBL" id="BAAFRS010000337">
    <property type="protein sequence ID" value="GAB1227369.1"/>
    <property type="molecule type" value="Genomic_DNA"/>
</dbReference>
<feature type="transmembrane region" description="Helical" evidence="1">
    <location>
        <begin position="238"/>
        <end position="264"/>
    </location>
</feature>
<keyword evidence="1" id="KW-0472">Membrane</keyword>
<feature type="transmembrane region" description="Helical" evidence="1">
    <location>
        <begin position="296"/>
        <end position="313"/>
    </location>
</feature>
<reference evidence="2 3" key="1">
    <citation type="journal article" date="2019" name="PLoS Negl. Trop. Dis.">
        <title>Whole genome sequencing of Entamoeba nuttalli reveals mammalian host-related molecular signatures and a novel octapeptide-repeat surface protein.</title>
        <authorList>
            <person name="Tanaka M."/>
            <person name="Makiuchi T."/>
            <person name="Komiyama T."/>
            <person name="Shiina T."/>
            <person name="Osaki K."/>
            <person name="Tachibana H."/>
        </authorList>
    </citation>
    <scope>NUCLEOTIDE SEQUENCE [LARGE SCALE GENOMIC DNA]</scope>
    <source>
        <strain evidence="2 3">P19-061405</strain>
    </source>
</reference>
<dbReference type="Proteomes" id="UP001628156">
    <property type="component" value="Unassembled WGS sequence"/>
</dbReference>
<feature type="transmembrane region" description="Helical" evidence="1">
    <location>
        <begin position="6"/>
        <end position="26"/>
    </location>
</feature>
<evidence type="ECO:0000313" key="2">
    <source>
        <dbReference type="EMBL" id="GAB1227369.1"/>
    </source>
</evidence>
<name>A0ABQ0DWZ1_9EUKA</name>
<feature type="transmembrane region" description="Helical" evidence="1">
    <location>
        <begin position="73"/>
        <end position="91"/>
    </location>
</feature>
<feature type="transmembrane region" description="Helical" evidence="1">
    <location>
        <begin position="97"/>
        <end position="122"/>
    </location>
</feature>
<feature type="transmembrane region" description="Helical" evidence="1">
    <location>
        <begin position="333"/>
        <end position="351"/>
    </location>
</feature>
<gene>
    <name evidence="2" type="ORF">ENUP19_0337G0008</name>
</gene>
<comment type="caution">
    <text evidence="2">The sequence shown here is derived from an EMBL/GenBank/DDBJ whole genome shotgun (WGS) entry which is preliminary data.</text>
</comment>
<protein>
    <submittedName>
        <fullName evidence="2">Uncharacterized protein</fullName>
    </submittedName>
</protein>
<keyword evidence="1" id="KW-1133">Transmembrane helix</keyword>
<keyword evidence="3" id="KW-1185">Reference proteome</keyword>
<accession>A0ABQ0DWZ1</accession>
<feature type="transmembrane region" description="Helical" evidence="1">
    <location>
        <begin position="182"/>
        <end position="202"/>
    </location>
</feature>
<evidence type="ECO:0000313" key="3">
    <source>
        <dbReference type="Proteomes" id="UP001628156"/>
    </source>
</evidence>
<organism evidence="2 3">
    <name type="scientific">Entamoeba nuttalli</name>
    <dbReference type="NCBI Taxonomy" id="412467"/>
    <lineage>
        <taxon>Eukaryota</taxon>
        <taxon>Amoebozoa</taxon>
        <taxon>Evosea</taxon>
        <taxon>Archamoebae</taxon>
        <taxon>Mastigamoebida</taxon>
        <taxon>Entamoebidae</taxon>
        <taxon>Entamoeba</taxon>
    </lineage>
</organism>
<sequence length="369" mass="42120">MTYGFPKTSFFIGLLLIGLLVLQTYLPHAPQIPSYEVTYASFKDKVNSTFCTANYPSTIQKVVTQLPKFNAEILLIVLALSIALVWLFNLIPQNGFFSWTLIHLLTLFLTVIGAVALYLFCLTPSVTCNKFKTVVLNFEKYSIFEFITGITGNNNIIPSIFSFVPSHIFDKFTIFKGIFINYINKLGVTTPIFVVVIAFYLINKKTRLVTRFELSSFIILIISGISGIEYYKMTSDYIFTGVFVLGAIVLGIIFVNLLLTFYYILYSPVYIFGCYLLSYRLLSLCLIFSVPFELEIACGFFIFLFSNIFIWTYDRSYLTAILLLIDGLNKLYLLPYEASVIFVFLFYIFTCDCCKCKKTCKEAAKPKTD</sequence>